<protein>
    <submittedName>
        <fullName evidence="1">Uncharacterized protein</fullName>
    </submittedName>
</protein>
<evidence type="ECO:0000313" key="1">
    <source>
        <dbReference type="EMBL" id="MFC3703029.1"/>
    </source>
</evidence>
<name>A0ABV7WXF7_9GAMM</name>
<dbReference type="RefSeq" id="WP_290280105.1">
    <property type="nucleotide sequence ID" value="NZ_JAUFQI010000001.1"/>
</dbReference>
<dbReference type="EMBL" id="JBHRYN010000069">
    <property type="protein sequence ID" value="MFC3703029.1"/>
    <property type="molecule type" value="Genomic_DNA"/>
</dbReference>
<proteinExistence type="predicted"/>
<keyword evidence="2" id="KW-1185">Reference proteome</keyword>
<dbReference type="Proteomes" id="UP001595710">
    <property type="component" value="Unassembled WGS sequence"/>
</dbReference>
<accession>A0ABV7WXF7</accession>
<comment type="caution">
    <text evidence="1">The sequence shown here is derived from an EMBL/GenBank/DDBJ whole genome shotgun (WGS) entry which is preliminary data.</text>
</comment>
<evidence type="ECO:0000313" key="2">
    <source>
        <dbReference type="Proteomes" id="UP001595710"/>
    </source>
</evidence>
<sequence length="113" mass="12387">MTLSFSQQLKGYWLGFFAWLILTFAPIATSFAQSDEGFLRLCTAKGAQWVQLIGSEANKSQSACVCLSAVISPDTLDYNSPEASISATSLIQASRFSQPSFHRYHSRAPPFVS</sequence>
<reference evidence="2" key="1">
    <citation type="journal article" date="2019" name="Int. J. Syst. Evol. Microbiol.">
        <title>The Global Catalogue of Microorganisms (GCM) 10K type strain sequencing project: providing services to taxonomists for standard genome sequencing and annotation.</title>
        <authorList>
            <consortium name="The Broad Institute Genomics Platform"/>
            <consortium name="The Broad Institute Genome Sequencing Center for Infectious Disease"/>
            <person name="Wu L."/>
            <person name="Ma J."/>
        </authorList>
    </citation>
    <scope>NUCLEOTIDE SEQUENCE [LARGE SCALE GENOMIC DNA]</scope>
    <source>
        <strain evidence="2">CECT 8288</strain>
    </source>
</reference>
<gene>
    <name evidence="1" type="ORF">ACFOND_15465</name>
</gene>
<organism evidence="1 2">
    <name type="scientific">Reinekea marina</name>
    <dbReference type="NCBI Taxonomy" id="1310421"/>
    <lineage>
        <taxon>Bacteria</taxon>
        <taxon>Pseudomonadati</taxon>
        <taxon>Pseudomonadota</taxon>
        <taxon>Gammaproteobacteria</taxon>
        <taxon>Oceanospirillales</taxon>
        <taxon>Saccharospirillaceae</taxon>
        <taxon>Reinekea</taxon>
    </lineage>
</organism>